<sequence>MSSILIAPYNDSMRLGQGYNSFLHRPCILNAVKFTEPKKDNPIAKHHDSTSQVVDYSSRFVDKISEVAKSMNVSAGSSIKNGGIVGSGSSVTLDEAKFTESDLNAVVSVKVINQTTELLSDATFEDPGIPFTNEDFFATYGNSYISGFIEGGELIGVVSVKVMDVQNKAEVKRAIKGFVNSSGVQSEFFLDENASSKGSRATMDKTETTITVSWSGGGQIKPENQGWTLDSLYSAASAFPANVARCPQKTWAILTPYYHSKSFLAWSKTKSIKVPQFEGALVYANVLLDMFMEYKTLVGRIQAVLSNPVDYIATQAENPIRVNIGELLEVRRVLSMQMKKITKTVDLISRNPEEVETIEGEASIQEPELWSTRIPVHRPDEENSDEWTTAQAAELLSNFSFSPGSLMEKAPAKEDQLANGQLLQENVYPLIELPDHNLSLMEDEKNAFCTEEAREKFKDFWIGLPVGGAAGDFFNGAPGLLHMEQRYPTNFGFHMVRHSHADIILLGWIRTSYGGSFTIHGERDDPVETVILDLGPEERVVRVRMSKHKVATSELVGIAFIELTTSAGQKVSIGSSKGLRIVDSTMPAKQSQGLKGCNRALRPFSIRSLFADRLDDVSPAEEGQRSTVKDYTLYTKATKANRDRAEYLIKTYITTGVGQVAQHRALNLSNYMTRNVRVIKPDELDRLLGAEQLFGRLAEFGIVDLRDTTNDYSRKIRGAFDMPLHDSHSVSALRPTNNFQLQAVNPPD</sequence>
<proteinExistence type="predicted"/>
<evidence type="ECO:0000313" key="1">
    <source>
        <dbReference type="EMBL" id="KAJ3530965.1"/>
    </source>
</evidence>
<evidence type="ECO:0000313" key="2">
    <source>
        <dbReference type="Proteomes" id="UP001148629"/>
    </source>
</evidence>
<gene>
    <name evidence="1" type="ORF">NM208_g9089</name>
</gene>
<keyword evidence="2" id="KW-1185">Reference proteome</keyword>
<protein>
    <submittedName>
        <fullName evidence="1">Uncharacterized protein</fullName>
    </submittedName>
</protein>
<dbReference type="EMBL" id="JANRMS010001111">
    <property type="protein sequence ID" value="KAJ3530965.1"/>
    <property type="molecule type" value="Genomic_DNA"/>
</dbReference>
<accession>A0ACC1S2X1</accession>
<dbReference type="Proteomes" id="UP001148629">
    <property type="component" value="Unassembled WGS sequence"/>
</dbReference>
<comment type="caution">
    <text evidence="1">The sequence shown here is derived from an EMBL/GenBank/DDBJ whole genome shotgun (WGS) entry which is preliminary data.</text>
</comment>
<name>A0ACC1S2X1_9HYPO</name>
<organism evidence="1 2">
    <name type="scientific">Fusarium decemcellulare</name>
    <dbReference type="NCBI Taxonomy" id="57161"/>
    <lineage>
        <taxon>Eukaryota</taxon>
        <taxon>Fungi</taxon>
        <taxon>Dikarya</taxon>
        <taxon>Ascomycota</taxon>
        <taxon>Pezizomycotina</taxon>
        <taxon>Sordariomycetes</taxon>
        <taxon>Hypocreomycetidae</taxon>
        <taxon>Hypocreales</taxon>
        <taxon>Nectriaceae</taxon>
        <taxon>Fusarium</taxon>
        <taxon>Fusarium decemcellulare species complex</taxon>
    </lineage>
</organism>
<reference evidence="1" key="1">
    <citation type="submission" date="2022-08" db="EMBL/GenBank/DDBJ databases">
        <title>Genome Sequence of Fusarium decemcellulare.</title>
        <authorList>
            <person name="Buettner E."/>
        </authorList>
    </citation>
    <scope>NUCLEOTIDE SEQUENCE</scope>
    <source>
        <strain evidence="1">Babe19</strain>
    </source>
</reference>